<keyword evidence="1" id="KW-0732">Signal</keyword>
<sequence length="152" mass="17210">MDGSTHPYTSLTLQTLWTCHILWTALSTPTHPGHSKPSGRAIYYGRLYPPLHITDTPNSLDVPYTMDGCTHVYTSRTLQTLWTCHILWTALPTPTHPGHSKPSGRAIYYGRLYPPLHIPDIPNPLDVPYTMDGSTHPYTSRTFQTLWTCHIL</sequence>
<gene>
    <name evidence="2" type="ORF">ACJMK2_033130</name>
</gene>
<keyword evidence="3" id="KW-1185">Reference proteome</keyword>
<proteinExistence type="predicted"/>
<evidence type="ECO:0000256" key="1">
    <source>
        <dbReference type="SAM" id="SignalP"/>
    </source>
</evidence>
<name>A0ABD3X7F6_SINWO</name>
<protein>
    <submittedName>
        <fullName evidence="2">Uncharacterized protein</fullName>
    </submittedName>
</protein>
<dbReference type="EMBL" id="JBJQND010000004">
    <property type="protein sequence ID" value="KAL3880928.1"/>
    <property type="molecule type" value="Genomic_DNA"/>
</dbReference>
<accession>A0ABD3X7F6</accession>
<comment type="caution">
    <text evidence="2">The sequence shown here is derived from an EMBL/GenBank/DDBJ whole genome shotgun (WGS) entry which is preliminary data.</text>
</comment>
<feature type="chain" id="PRO_5044844351" evidence="1">
    <location>
        <begin position="28"/>
        <end position="152"/>
    </location>
</feature>
<evidence type="ECO:0000313" key="2">
    <source>
        <dbReference type="EMBL" id="KAL3880928.1"/>
    </source>
</evidence>
<dbReference type="Proteomes" id="UP001634394">
    <property type="component" value="Unassembled WGS sequence"/>
</dbReference>
<dbReference type="AlphaFoldDB" id="A0ABD3X7F6"/>
<evidence type="ECO:0000313" key="3">
    <source>
        <dbReference type="Proteomes" id="UP001634394"/>
    </source>
</evidence>
<feature type="signal peptide" evidence="1">
    <location>
        <begin position="1"/>
        <end position="27"/>
    </location>
</feature>
<reference evidence="2 3" key="1">
    <citation type="submission" date="2024-11" db="EMBL/GenBank/DDBJ databases">
        <title>Chromosome-level genome assembly of the freshwater bivalve Anodonta woodiana.</title>
        <authorList>
            <person name="Chen X."/>
        </authorList>
    </citation>
    <scope>NUCLEOTIDE SEQUENCE [LARGE SCALE GENOMIC DNA]</scope>
    <source>
        <strain evidence="2">MN2024</strain>
        <tissue evidence="2">Gills</tissue>
    </source>
</reference>
<organism evidence="2 3">
    <name type="scientific">Sinanodonta woodiana</name>
    <name type="common">Chinese pond mussel</name>
    <name type="synonym">Anodonta woodiana</name>
    <dbReference type="NCBI Taxonomy" id="1069815"/>
    <lineage>
        <taxon>Eukaryota</taxon>
        <taxon>Metazoa</taxon>
        <taxon>Spiralia</taxon>
        <taxon>Lophotrochozoa</taxon>
        <taxon>Mollusca</taxon>
        <taxon>Bivalvia</taxon>
        <taxon>Autobranchia</taxon>
        <taxon>Heteroconchia</taxon>
        <taxon>Palaeoheterodonta</taxon>
        <taxon>Unionida</taxon>
        <taxon>Unionoidea</taxon>
        <taxon>Unionidae</taxon>
        <taxon>Unioninae</taxon>
        <taxon>Sinanodonta</taxon>
    </lineage>
</organism>